<dbReference type="InterPro" id="IPR036291">
    <property type="entry name" value="NAD(P)-bd_dom_sf"/>
</dbReference>
<dbReference type="Proteomes" id="UP001596044">
    <property type="component" value="Unassembled WGS sequence"/>
</dbReference>
<organism evidence="2 3">
    <name type="scientific">Paenibacillus aestuarii</name>
    <dbReference type="NCBI Taxonomy" id="516965"/>
    <lineage>
        <taxon>Bacteria</taxon>
        <taxon>Bacillati</taxon>
        <taxon>Bacillota</taxon>
        <taxon>Bacilli</taxon>
        <taxon>Bacillales</taxon>
        <taxon>Paenibacillaceae</taxon>
        <taxon>Paenibacillus</taxon>
    </lineage>
</organism>
<dbReference type="InterPro" id="IPR016040">
    <property type="entry name" value="NAD(P)-bd_dom"/>
</dbReference>
<sequence>MAKTACIAGATGLVGGELLKQALALDDYGHITVLVRKELPIRHPKLRQVVVDFERLWEYRELLGADDVFCCLGTTIKIAKTQEAFERVDRHYPLALARLAKEQGCARFLIISAMGANPQSSIFYNRVKGTLEAELRELRLPELHIFRPSLLLGDRGEFRLGERLAAALMRATAFAMAGPLRPYRAIHARTVAWAMLRAARSGVPGTHVYASNRIAELGDSRH</sequence>
<gene>
    <name evidence="2" type="ORF">ACFPOG_19630</name>
</gene>
<protein>
    <submittedName>
        <fullName evidence="2">Oxidoreductase</fullName>
    </submittedName>
</protein>
<dbReference type="Gene3D" id="3.40.50.720">
    <property type="entry name" value="NAD(P)-binding Rossmann-like Domain"/>
    <property type="match status" value="1"/>
</dbReference>
<name>A0ABW0KCN0_9BACL</name>
<dbReference type="RefSeq" id="WP_270885333.1">
    <property type="nucleotide sequence ID" value="NZ_JAQFVF010000088.1"/>
</dbReference>
<dbReference type="CDD" id="cd05250">
    <property type="entry name" value="CC3_like_SDR_a"/>
    <property type="match status" value="1"/>
</dbReference>
<evidence type="ECO:0000313" key="2">
    <source>
        <dbReference type="EMBL" id="MFC5450467.1"/>
    </source>
</evidence>
<dbReference type="PANTHER" id="PTHR14097">
    <property type="entry name" value="OXIDOREDUCTASE HTATIP2"/>
    <property type="match status" value="1"/>
</dbReference>
<keyword evidence="3" id="KW-1185">Reference proteome</keyword>
<dbReference type="EMBL" id="JBHSMJ010000026">
    <property type="protein sequence ID" value="MFC5450467.1"/>
    <property type="molecule type" value="Genomic_DNA"/>
</dbReference>
<feature type="domain" description="NAD(P)-binding" evidence="1">
    <location>
        <begin position="9"/>
        <end position="121"/>
    </location>
</feature>
<accession>A0ABW0KCN0</accession>
<comment type="caution">
    <text evidence="2">The sequence shown here is derived from an EMBL/GenBank/DDBJ whole genome shotgun (WGS) entry which is preliminary data.</text>
</comment>
<dbReference type="SUPFAM" id="SSF51735">
    <property type="entry name" value="NAD(P)-binding Rossmann-fold domains"/>
    <property type="match status" value="1"/>
</dbReference>
<reference evidence="3" key="1">
    <citation type="journal article" date="2019" name="Int. J. Syst. Evol. Microbiol.">
        <title>The Global Catalogue of Microorganisms (GCM) 10K type strain sequencing project: providing services to taxonomists for standard genome sequencing and annotation.</title>
        <authorList>
            <consortium name="The Broad Institute Genomics Platform"/>
            <consortium name="The Broad Institute Genome Sequencing Center for Infectious Disease"/>
            <person name="Wu L."/>
            <person name="Ma J."/>
        </authorList>
    </citation>
    <scope>NUCLEOTIDE SEQUENCE [LARGE SCALE GENOMIC DNA]</scope>
    <source>
        <strain evidence="3">KACC 11904</strain>
    </source>
</reference>
<proteinExistence type="predicted"/>
<dbReference type="PANTHER" id="PTHR14097:SF7">
    <property type="entry name" value="OXIDOREDUCTASE HTATIP2"/>
    <property type="match status" value="1"/>
</dbReference>
<dbReference type="Pfam" id="PF13460">
    <property type="entry name" value="NAD_binding_10"/>
    <property type="match status" value="1"/>
</dbReference>
<evidence type="ECO:0000259" key="1">
    <source>
        <dbReference type="Pfam" id="PF13460"/>
    </source>
</evidence>
<evidence type="ECO:0000313" key="3">
    <source>
        <dbReference type="Proteomes" id="UP001596044"/>
    </source>
</evidence>